<keyword evidence="1" id="KW-0697">Rotamase</keyword>
<dbReference type="Proteomes" id="UP000218209">
    <property type="component" value="Unassembled WGS sequence"/>
</dbReference>
<dbReference type="PANTHER" id="PTHR11071:SF561">
    <property type="entry name" value="PEPTIDYL-PROLYL CIS-TRANS ISOMERASE D-RELATED"/>
    <property type="match status" value="1"/>
</dbReference>
<dbReference type="SUPFAM" id="SSF50891">
    <property type="entry name" value="Cyclophilin-like"/>
    <property type="match status" value="1"/>
</dbReference>
<comment type="similarity">
    <text evidence="1">Belongs to the cyclophilin-type PPIase family.</text>
</comment>
<comment type="function">
    <text evidence="1">PPIases accelerate the folding of proteins. It catalyzes the cis-trans isomerization of proline imidic peptide bonds in oligopeptides.</text>
</comment>
<dbReference type="InterPro" id="IPR029000">
    <property type="entry name" value="Cyclophilin-like_dom_sf"/>
</dbReference>
<dbReference type="EC" id="5.2.1.8" evidence="1"/>
<organism evidence="3 4">
    <name type="scientific">Porphyra umbilicalis</name>
    <name type="common">Purple laver</name>
    <name type="synonym">Red alga</name>
    <dbReference type="NCBI Taxonomy" id="2786"/>
    <lineage>
        <taxon>Eukaryota</taxon>
        <taxon>Rhodophyta</taxon>
        <taxon>Bangiophyceae</taxon>
        <taxon>Bangiales</taxon>
        <taxon>Bangiaceae</taxon>
        <taxon>Porphyra</taxon>
    </lineage>
</organism>
<dbReference type="OrthoDB" id="193499at2759"/>
<evidence type="ECO:0000313" key="3">
    <source>
        <dbReference type="EMBL" id="OSX70949.1"/>
    </source>
</evidence>
<dbReference type="InterPro" id="IPR002130">
    <property type="entry name" value="Cyclophilin-type_PPIase_dom"/>
</dbReference>
<dbReference type="GO" id="GO:0016018">
    <property type="term" value="F:cyclosporin A binding"/>
    <property type="evidence" value="ECO:0007669"/>
    <property type="project" value="TreeGrafter"/>
</dbReference>
<accession>A0A1X6NQP9</accession>
<dbReference type="AlphaFoldDB" id="A0A1X6NQP9"/>
<keyword evidence="4" id="KW-1185">Reference proteome</keyword>
<dbReference type="PROSITE" id="PS50072">
    <property type="entry name" value="CSA_PPIASE_2"/>
    <property type="match status" value="1"/>
</dbReference>
<sequence>MIQGGDYENGDGTGGRSVFKRRRFCDEGFVLKHDAAGVVACANSGPNSNTSQFYILLGPADWLDDLHVVFGHVTEGMDVIKDLEQYATGEEGDVTTPIEIVASGCAD</sequence>
<dbReference type="PANTHER" id="PTHR11071">
    <property type="entry name" value="PEPTIDYL-PROLYL CIS-TRANS ISOMERASE"/>
    <property type="match status" value="1"/>
</dbReference>
<feature type="domain" description="PPIase cyclophilin-type" evidence="2">
    <location>
        <begin position="1"/>
        <end position="105"/>
    </location>
</feature>
<protein>
    <recommendedName>
        <fullName evidence="1">Peptidyl-prolyl cis-trans isomerase</fullName>
        <shortName evidence="1">PPIase</shortName>
        <ecNumber evidence="1">5.2.1.8</ecNumber>
    </recommendedName>
</protein>
<proteinExistence type="inferred from homology"/>
<name>A0A1X6NQP9_PORUM</name>
<evidence type="ECO:0000259" key="2">
    <source>
        <dbReference type="PROSITE" id="PS50072"/>
    </source>
</evidence>
<dbReference type="Gene3D" id="2.40.100.10">
    <property type="entry name" value="Cyclophilin-like"/>
    <property type="match status" value="1"/>
</dbReference>
<dbReference type="GO" id="GO:0003755">
    <property type="term" value="F:peptidyl-prolyl cis-trans isomerase activity"/>
    <property type="evidence" value="ECO:0007669"/>
    <property type="project" value="UniProtKB-UniRule"/>
</dbReference>
<dbReference type="GO" id="GO:0006457">
    <property type="term" value="P:protein folding"/>
    <property type="evidence" value="ECO:0007669"/>
    <property type="project" value="TreeGrafter"/>
</dbReference>
<dbReference type="Pfam" id="PF00160">
    <property type="entry name" value="Pro_isomerase"/>
    <property type="match status" value="1"/>
</dbReference>
<comment type="catalytic activity">
    <reaction evidence="1">
        <text>[protein]-peptidylproline (omega=180) = [protein]-peptidylproline (omega=0)</text>
        <dbReference type="Rhea" id="RHEA:16237"/>
        <dbReference type="Rhea" id="RHEA-COMP:10747"/>
        <dbReference type="Rhea" id="RHEA-COMP:10748"/>
        <dbReference type="ChEBI" id="CHEBI:83833"/>
        <dbReference type="ChEBI" id="CHEBI:83834"/>
        <dbReference type="EC" id="5.2.1.8"/>
    </reaction>
</comment>
<gene>
    <name evidence="3" type="ORF">BU14_0626s0016</name>
</gene>
<dbReference type="PRINTS" id="PR00153">
    <property type="entry name" value="CSAPPISMRASE"/>
</dbReference>
<evidence type="ECO:0000256" key="1">
    <source>
        <dbReference type="RuleBase" id="RU363019"/>
    </source>
</evidence>
<dbReference type="EMBL" id="KV919187">
    <property type="protein sequence ID" value="OSX70949.1"/>
    <property type="molecule type" value="Genomic_DNA"/>
</dbReference>
<keyword evidence="1" id="KW-0413">Isomerase</keyword>
<dbReference type="GO" id="GO:0005737">
    <property type="term" value="C:cytoplasm"/>
    <property type="evidence" value="ECO:0007669"/>
    <property type="project" value="TreeGrafter"/>
</dbReference>
<reference evidence="3 4" key="1">
    <citation type="submission" date="2017-03" db="EMBL/GenBank/DDBJ databases">
        <title>WGS assembly of Porphyra umbilicalis.</title>
        <authorList>
            <person name="Brawley S.H."/>
            <person name="Blouin N.A."/>
            <person name="Ficko-Blean E."/>
            <person name="Wheeler G.L."/>
            <person name="Lohr M."/>
            <person name="Goodson H.V."/>
            <person name="Jenkins J.W."/>
            <person name="Blaby-Haas C.E."/>
            <person name="Helliwell K.E."/>
            <person name="Chan C."/>
            <person name="Marriage T."/>
            <person name="Bhattacharya D."/>
            <person name="Klein A.S."/>
            <person name="Badis Y."/>
            <person name="Brodie J."/>
            <person name="Cao Y."/>
            <person name="Collen J."/>
            <person name="Dittami S.M."/>
            <person name="Gachon C.M."/>
            <person name="Green B.R."/>
            <person name="Karpowicz S."/>
            <person name="Kim J.W."/>
            <person name="Kudahl U."/>
            <person name="Lin S."/>
            <person name="Michel G."/>
            <person name="Mittag M."/>
            <person name="Olson B.J."/>
            <person name="Pangilinan J."/>
            <person name="Peng Y."/>
            <person name="Qiu H."/>
            <person name="Shu S."/>
            <person name="Singer J.T."/>
            <person name="Smith A.G."/>
            <person name="Sprecher B.N."/>
            <person name="Wagner V."/>
            <person name="Wang W."/>
            <person name="Wang Z.-Y."/>
            <person name="Yan J."/>
            <person name="Yarish C."/>
            <person name="Zoeuner-Riek S."/>
            <person name="Zhuang Y."/>
            <person name="Zou Y."/>
            <person name="Lindquist E.A."/>
            <person name="Grimwood J."/>
            <person name="Barry K."/>
            <person name="Rokhsar D.S."/>
            <person name="Schmutz J."/>
            <person name="Stiller J.W."/>
            <person name="Grossman A.R."/>
            <person name="Prochnik S.E."/>
        </authorList>
    </citation>
    <scope>NUCLEOTIDE SEQUENCE [LARGE SCALE GENOMIC DNA]</scope>
    <source>
        <strain evidence="3">4086291</strain>
    </source>
</reference>
<evidence type="ECO:0000313" key="4">
    <source>
        <dbReference type="Proteomes" id="UP000218209"/>
    </source>
</evidence>